<dbReference type="AlphaFoldDB" id="A0A388TK35"/>
<accession>A0A388TK35</accession>
<dbReference type="EMBL" id="BGZP01000018">
    <property type="protein sequence ID" value="GBR77668.1"/>
    <property type="molecule type" value="Genomic_DNA"/>
</dbReference>
<evidence type="ECO:0000313" key="2">
    <source>
        <dbReference type="Proteomes" id="UP000282196"/>
    </source>
</evidence>
<keyword evidence="2" id="KW-1185">Reference proteome</keyword>
<comment type="caution">
    <text evidence="1">The sequence shown here is derived from an EMBL/GenBank/DDBJ whole genome shotgun (WGS) entry which is preliminary data.</text>
</comment>
<dbReference type="Proteomes" id="UP000282196">
    <property type="component" value="Unassembled WGS sequence"/>
</dbReference>
<protein>
    <submittedName>
        <fullName evidence="1">Uncharacterized protein</fullName>
    </submittedName>
</protein>
<name>A0A388TK35_9BACT</name>
<gene>
    <name evidence="1" type="ORF">RDn1_327</name>
</gene>
<sequence>CASAETGTLKLIESTLREKLDPEIGVSIYRK</sequence>
<organism evidence="1 2">
    <name type="scientific">Candidatus Termititenax dinenymphae</name>
    <dbReference type="NCBI Taxonomy" id="2218523"/>
    <lineage>
        <taxon>Bacteria</taxon>
        <taxon>Bacillati</taxon>
        <taxon>Candidatus Margulisiibacteriota</taxon>
        <taxon>Candidatus Termititenacia</taxon>
        <taxon>Candidatus Termititenacales</taxon>
        <taxon>Candidatus Termititenacaceae</taxon>
        <taxon>Candidatus Termititenax</taxon>
    </lineage>
</organism>
<reference evidence="1 2" key="1">
    <citation type="journal article" date="2019" name="ISME J.">
        <title>Genome analyses of uncultured TG2/ZB3 bacteria in 'Margulisbacteria' specifically attached to ectosymbiotic spirochetes of protists in the termite gut.</title>
        <authorList>
            <person name="Utami Y.D."/>
            <person name="Kuwahara H."/>
            <person name="Igai K."/>
            <person name="Murakami T."/>
            <person name="Sugaya K."/>
            <person name="Morikawa T."/>
            <person name="Nagura Y."/>
            <person name="Yuki M."/>
            <person name="Deevong P."/>
            <person name="Inoue T."/>
            <person name="Kihara K."/>
            <person name="Lo N."/>
            <person name="Yamada A."/>
            <person name="Ohkuma M."/>
            <person name="Hongoh Y."/>
        </authorList>
    </citation>
    <scope>NUCLEOTIDE SEQUENCE [LARGE SCALE GENOMIC DNA]</scope>
    <source>
        <strain evidence="1">RsDinE6-01</strain>
    </source>
</reference>
<feature type="non-terminal residue" evidence="1">
    <location>
        <position position="1"/>
    </location>
</feature>
<proteinExistence type="predicted"/>
<evidence type="ECO:0000313" key="1">
    <source>
        <dbReference type="EMBL" id="GBR77668.1"/>
    </source>
</evidence>